<gene>
    <name evidence="1" type="ORF">ACFYG5_02575</name>
</gene>
<dbReference type="RefSeq" id="WP_395121223.1">
    <property type="nucleotide sequence ID" value="NZ_CP170721.1"/>
</dbReference>
<protein>
    <submittedName>
        <fullName evidence="1">Trm112 family protein</fullName>
    </submittedName>
</protein>
<dbReference type="EMBL" id="CP170721">
    <property type="protein sequence ID" value="XIA20422.1"/>
    <property type="molecule type" value="Genomic_DNA"/>
</dbReference>
<dbReference type="Pfam" id="PF03966">
    <property type="entry name" value="Trm112p"/>
    <property type="match status" value="1"/>
</dbReference>
<name>A0AB74UVZ7_9GAMM</name>
<reference evidence="1" key="1">
    <citation type="submission" date="2024-10" db="EMBL/GenBank/DDBJ databases">
        <authorList>
            <person name="Lesea H.P."/>
            <person name="Kuehl J.V."/>
            <person name="Chandonia J.-M."/>
        </authorList>
    </citation>
    <scope>NUCLEOTIDE SEQUENCE</scope>
    <source>
        <strain evidence="1">FW102-FHT14D07</strain>
    </source>
</reference>
<proteinExistence type="predicted"/>
<accession>A0AB74UVZ7</accession>
<dbReference type="InterPro" id="IPR005651">
    <property type="entry name" value="Trm112-like"/>
</dbReference>
<dbReference type="Gene3D" id="2.20.25.10">
    <property type="match status" value="1"/>
</dbReference>
<dbReference type="SUPFAM" id="SSF158997">
    <property type="entry name" value="Trm112p-like"/>
    <property type="match status" value="1"/>
</dbReference>
<evidence type="ECO:0000313" key="1">
    <source>
        <dbReference type="EMBL" id="XIA20422.1"/>
    </source>
</evidence>
<organism evidence="1">
    <name type="scientific">Rhodanobacter sp. FW102-FHT14D07</name>
    <dbReference type="NCBI Taxonomy" id="3351462"/>
    <lineage>
        <taxon>Bacteria</taxon>
        <taxon>Pseudomonadati</taxon>
        <taxon>Pseudomonadota</taxon>
        <taxon>Gammaproteobacteria</taxon>
        <taxon>Lysobacterales</taxon>
        <taxon>Rhodanobacteraceae</taxon>
        <taxon>Rhodanobacter</taxon>
    </lineage>
</organism>
<dbReference type="AlphaFoldDB" id="A0AB74UVZ7"/>
<sequence>MDKRLLDILCCPVSKTPLRSVTRPQLEALNEAIAAGKVDTVAGVPVRERVAEALITTDRKVIYRIEDGIPVMLPEEGIGTLQLADFPTGQG</sequence>